<dbReference type="PANTHER" id="PTHR46387:SF2">
    <property type="entry name" value="RIBONUCLEASE HI"/>
    <property type="match status" value="1"/>
</dbReference>
<dbReference type="RefSeq" id="WP_015957046.1">
    <property type="nucleotide sequence ID" value="NC_011729.1"/>
</dbReference>
<dbReference type="EMBL" id="CP001291">
    <property type="protein sequence ID" value="ACK73466.1"/>
    <property type="molecule type" value="Genomic_DNA"/>
</dbReference>
<dbReference type="InterPro" id="IPR036397">
    <property type="entry name" value="RNaseH_sf"/>
</dbReference>
<organism evidence="2 3">
    <name type="scientific">Gloeothece citriformis (strain PCC 7424)</name>
    <name type="common">Cyanothece sp. (strain PCC 7424)</name>
    <dbReference type="NCBI Taxonomy" id="65393"/>
    <lineage>
        <taxon>Bacteria</taxon>
        <taxon>Bacillati</taxon>
        <taxon>Cyanobacteriota</taxon>
        <taxon>Cyanophyceae</taxon>
        <taxon>Oscillatoriophycideae</taxon>
        <taxon>Chroococcales</taxon>
        <taxon>Aphanothecaceae</taxon>
        <taxon>Gloeothece</taxon>
        <taxon>Gloeothece citriformis</taxon>
    </lineage>
</organism>
<protein>
    <recommendedName>
        <fullName evidence="1">RNase H type-1 domain-containing protein</fullName>
    </recommendedName>
</protein>
<name>B7KGX9_GLOC7</name>
<dbReference type="STRING" id="65393.PCC7424_5115"/>
<dbReference type="Gene3D" id="3.30.420.10">
    <property type="entry name" value="Ribonuclease H-like superfamily/Ribonuclease H"/>
    <property type="match status" value="1"/>
</dbReference>
<dbReference type="InterPro" id="IPR002156">
    <property type="entry name" value="RNaseH_domain"/>
</dbReference>
<proteinExistence type="predicted"/>
<dbReference type="CDD" id="cd09279">
    <property type="entry name" value="RNase_HI_like"/>
    <property type="match status" value="1"/>
</dbReference>
<dbReference type="AlphaFoldDB" id="B7KGX9"/>
<evidence type="ECO:0000313" key="3">
    <source>
        <dbReference type="Proteomes" id="UP000002384"/>
    </source>
</evidence>
<evidence type="ECO:0000259" key="1">
    <source>
        <dbReference type="Pfam" id="PF13456"/>
    </source>
</evidence>
<evidence type="ECO:0000313" key="2">
    <source>
        <dbReference type="EMBL" id="ACK73466.1"/>
    </source>
</evidence>
<dbReference type="Pfam" id="PF13456">
    <property type="entry name" value="RVT_3"/>
    <property type="match status" value="1"/>
</dbReference>
<dbReference type="eggNOG" id="COG0328">
    <property type="taxonomic scope" value="Bacteria"/>
</dbReference>
<dbReference type="PANTHER" id="PTHR46387">
    <property type="entry name" value="POLYNUCLEOTIDYL TRANSFERASE, RIBONUCLEASE H-LIKE SUPERFAMILY PROTEIN"/>
    <property type="match status" value="1"/>
</dbReference>
<dbReference type="GO" id="GO:0003676">
    <property type="term" value="F:nucleic acid binding"/>
    <property type="evidence" value="ECO:0007669"/>
    <property type="project" value="InterPro"/>
</dbReference>
<sequence>MSESTSPQIQVIDTPIMLFNGTTVSKTTAGAAAAVLLMPNGRRYTVSQFLSKASKGEAEYQGLIIGLQKAQKLGIRQLDVKGDSKVLFHQIQGLTTIKEDQLLRLYNQALKLIHRFEKVSFELISPEQNRSAITAVNRCMAEALGVDSQPTTSTPPHISPHVARLIKLGSQASDKDYKNLTVKSDDFSIKSLSQLRELVPNSIRDEIALKWDGKDEHLTEIYRWYLRGLSPTMAIRKVEIDTDAEKQLQHPEKLPWEGELIINPDLENEPRQGENSYLSSTLPNDSLEIWTNPKIRFPLIEEIEENQDHEDFSFISELPDAPITEIDPDITLISAGENSLEKVIHIVDLIDTLSLEQKTHLVQELVKSPDVVNLILKAIAAQMTGEQK</sequence>
<accession>B7KGX9</accession>
<dbReference type="SUPFAM" id="SSF53098">
    <property type="entry name" value="Ribonuclease H-like"/>
    <property type="match status" value="1"/>
</dbReference>
<dbReference type="GO" id="GO:0004523">
    <property type="term" value="F:RNA-DNA hybrid ribonuclease activity"/>
    <property type="evidence" value="ECO:0007669"/>
    <property type="project" value="InterPro"/>
</dbReference>
<dbReference type="OrthoDB" id="421148at2"/>
<keyword evidence="3" id="KW-1185">Reference proteome</keyword>
<reference evidence="3" key="1">
    <citation type="journal article" date="2011" name="MBio">
        <title>Novel metabolic attributes of the genus Cyanothece, comprising a group of unicellular nitrogen-fixing Cyanobacteria.</title>
        <authorList>
            <person name="Bandyopadhyay A."/>
            <person name="Elvitigala T."/>
            <person name="Welsh E."/>
            <person name="Stockel J."/>
            <person name="Liberton M."/>
            <person name="Min H."/>
            <person name="Sherman L.A."/>
            <person name="Pakrasi H.B."/>
        </authorList>
    </citation>
    <scope>NUCLEOTIDE SEQUENCE [LARGE SCALE GENOMIC DNA]</scope>
    <source>
        <strain evidence="3">PCC 7424</strain>
    </source>
</reference>
<dbReference type="Proteomes" id="UP000002384">
    <property type="component" value="Chromosome"/>
</dbReference>
<dbReference type="KEGG" id="cyc:PCC7424_5115"/>
<dbReference type="InterPro" id="IPR012337">
    <property type="entry name" value="RNaseH-like_sf"/>
</dbReference>
<dbReference type="HOGENOM" id="CLU_686465_0_0_3"/>
<gene>
    <name evidence="2" type="ordered locus">PCC7424_5115</name>
</gene>
<feature type="domain" description="RNase H type-1" evidence="1">
    <location>
        <begin position="19"/>
        <end position="139"/>
    </location>
</feature>